<evidence type="ECO:0000313" key="6">
    <source>
        <dbReference type="Proteomes" id="UP000015531"/>
    </source>
</evidence>
<dbReference type="Proteomes" id="UP000015531">
    <property type="component" value="Unassembled WGS sequence"/>
</dbReference>
<evidence type="ECO:0000256" key="3">
    <source>
        <dbReference type="ARBA" id="ARBA00023163"/>
    </source>
</evidence>
<comment type="caution">
    <text evidence="5">The sequence shown here is derived from an EMBL/GenBank/DDBJ whole genome shotgun (WGS) entry which is preliminary data.</text>
</comment>
<reference evidence="5 6" key="1">
    <citation type="journal article" date="2013" name="Genome Announc.">
        <title>Draft Genome Sequence of Sphingobium lactosutens Strain DS20T, Isolated from a Hexachlorocyclohexane Dumpsite.</title>
        <authorList>
            <person name="Kumar R."/>
            <person name="Dwivedi V."/>
            <person name="Negi V."/>
            <person name="Khurana J.P."/>
            <person name="Lal R."/>
        </authorList>
    </citation>
    <scope>NUCLEOTIDE SEQUENCE [LARGE SCALE GENOMIC DNA]</scope>
    <source>
        <strain evidence="5 6">DS20</strain>
    </source>
</reference>
<dbReference type="SUPFAM" id="SSF46785">
    <property type="entry name" value="Winged helix' DNA-binding domain"/>
    <property type="match status" value="1"/>
</dbReference>
<dbReference type="Pfam" id="PF01638">
    <property type="entry name" value="HxlR"/>
    <property type="match status" value="1"/>
</dbReference>
<dbReference type="PANTHER" id="PTHR33204:SF39">
    <property type="entry name" value="TRANSCRIPTIONAL REGULATORY PROTEIN"/>
    <property type="match status" value="1"/>
</dbReference>
<protein>
    <recommendedName>
        <fullName evidence="4">HTH hxlR-type domain-containing protein</fullName>
    </recommendedName>
</protein>
<dbReference type="PANTHER" id="PTHR33204">
    <property type="entry name" value="TRANSCRIPTIONAL REGULATOR, MARR FAMILY"/>
    <property type="match status" value="1"/>
</dbReference>
<accession>T0IM67</accession>
<dbReference type="GO" id="GO:0003677">
    <property type="term" value="F:DNA binding"/>
    <property type="evidence" value="ECO:0007669"/>
    <property type="project" value="UniProtKB-KW"/>
</dbReference>
<keyword evidence="1" id="KW-0805">Transcription regulation</keyword>
<gene>
    <name evidence="5" type="ORF">RLDS_25200</name>
</gene>
<proteinExistence type="predicted"/>
<feature type="domain" description="HTH hxlR-type" evidence="4">
    <location>
        <begin position="13"/>
        <end position="112"/>
    </location>
</feature>
<dbReference type="RefSeq" id="WP_021228477.1">
    <property type="nucleotide sequence ID" value="NZ_ATDP01000109.1"/>
</dbReference>
<dbReference type="PATRIC" id="fig|1331060.3.peg.4896"/>
<sequence>MDATASLNLFENCSGVGEVLSRIGDKWTVQVVVALHQEPRRFNSLKKLVPGISQQMLTRTLKALERDGMVKRIVHDTTPPQVEYSLTELGLSLSDPVRRLAEWAIAHRDVIGRCRDVFDTRSQRSAKDGQHRGQ</sequence>
<dbReference type="eggNOG" id="COG1733">
    <property type="taxonomic scope" value="Bacteria"/>
</dbReference>
<evidence type="ECO:0000256" key="1">
    <source>
        <dbReference type="ARBA" id="ARBA00023015"/>
    </source>
</evidence>
<dbReference type="InterPro" id="IPR002577">
    <property type="entry name" value="HTH_HxlR"/>
</dbReference>
<keyword evidence="2" id="KW-0238">DNA-binding</keyword>
<keyword evidence="6" id="KW-1185">Reference proteome</keyword>
<dbReference type="PROSITE" id="PS51118">
    <property type="entry name" value="HTH_HXLR"/>
    <property type="match status" value="1"/>
</dbReference>
<dbReference type="AlphaFoldDB" id="T0IM67"/>
<evidence type="ECO:0000256" key="2">
    <source>
        <dbReference type="ARBA" id="ARBA00023125"/>
    </source>
</evidence>
<name>T0IM67_9SPHN</name>
<organism evidence="5 6">
    <name type="scientific">Sphingobium lactosutens DS20</name>
    <dbReference type="NCBI Taxonomy" id="1331060"/>
    <lineage>
        <taxon>Bacteria</taxon>
        <taxon>Pseudomonadati</taxon>
        <taxon>Pseudomonadota</taxon>
        <taxon>Alphaproteobacteria</taxon>
        <taxon>Sphingomonadales</taxon>
        <taxon>Sphingomonadaceae</taxon>
        <taxon>Sphingobium</taxon>
    </lineage>
</organism>
<evidence type="ECO:0000313" key="5">
    <source>
        <dbReference type="EMBL" id="EQB10734.1"/>
    </source>
</evidence>
<keyword evidence="3" id="KW-0804">Transcription</keyword>
<dbReference type="Gene3D" id="1.10.10.10">
    <property type="entry name" value="Winged helix-like DNA-binding domain superfamily/Winged helix DNA-binding domain"/>
    <property type="match status" value="1"/>
</dbReference>
<dbReference type="InterPro" id="IPR036388">
    <property type="entry name" value="WH-like_DNA-bd_sf"/>
</dbReference>
<dbReference type="EMBL" id="ATDP01000109">
    <property type="protein sequence ID" value="EQB10734.1"/>
    <property type="molecule type" value="Genomic_DNA"/>
</dbReference>
<dbReference type="InterPro" id="IPR036390">
    <property type="entry name" value="WH_DNA-bd_sf"/>
</dbReference>
<evidence type="ECO:0000259" key="4">
    <source>
        <dbReference type="PROSITE" id="PS51118"/>
    </source>
</evidence>
<dbReference type="OrthoDB" id="9800350at2"/>